<dbReference type="EMBL" id="CP139487">
    <property type="protein sequence ID" value="WPU64468.1"/>
    <property type="molecule type" value="Genomic_DNA"/>
</dbReference>
<sequence>MKPSFFDLTYDELKALLTEKGFSPFGATQIFDWVYKKYVYDPKEWSNVSNKAKDFFAENYDFTLLKVVWHGLSKDGTRKFLVKMTDGQTVETVAIPARDRLTLCVSSQVGCAVGCTFCHTATQGLKRHLKASEVVLQYITIQNWLIQNVSPEEKLTNIVYMGQGEPLHNFENMKKATLIFMSEKGMGLGQRRITLSTSGLVPAIEKLAIDFPPVNIALSLHSARNDVRTELMPINKVYDLERLFKAIKMIPLKAHRRITYEYLLIDGMNDGLEDVEALANLLNSKESKINLIPFNEFPGSKYKRPSEQKIMWFLDQMIKRGFTCTIRTTKGSDILAACGQLKSEFDKLNLWSKDSEPKVIPSIASSVLQNQVRP</sequence>
<dbReference type="AlphaFoldDB" id="A0AAX4HMG2"/>
<evidence type="ECO:0000256" key="11">
    <source>
        <dbReference type="ARBA" id="ARBA00023004"/>
    </source>
</evidence>
<gene>
    <name evidence="14 16" type="primary">rlmN</name>
    <name evidence="16" type="ORF">SOO65_17375</name>
</gene>
<keyword evidence="17" id="KW-1185">Reference proteome</keyword>
<dbReference type="HAMAP" id="MF_01849">
    <property type="entry name" value="RNA_methyltr_RlmN"/>
    <property type="match status" value="1"/>
</dbReference>
<keyword evidence="12 14" id="KW-0411">Iron-sulfur</keyword>
<dbReference type="Gene3D" id="3.20.20.70">
    <property type="entry name" value="Aldolase class I"/>
    <property type="match status" value="1"/>
</dbReference>
<evidence type="ECO:0000256" key="14">
    <source>
        <dbReference type="HAMAP-Rule" id="MF_01849"/>
    </source>
</evidence>
<dbReference type="PANTHER" id="PTHR30544">
    <property type="entry name" value="23S RRNA METHYLTRANSFERASE"/>
    <property type="match status" value="1"/>
</dbReference>
<evidence type="ECO:0000259" key="15">
    <source>
        <dbReference type="PROSITE" id="PS51918"/>
    </source>
</evidence>
<dbReference type="GO" id="GO:0002935">
    <property type="term" value="F:tRNA (adenine(37)-C2)-methyltransferase activity"/>
    <property type="evidence" value="ECO:0007669"/>
    <property type="project" value="UniProtKB-UniRule"/>
</dbReference>
<dbReference type="SFLD" id="SFLDF00275">
    <property type="entry name" value="adenosine_C2_methyltransferase"/>
    <property type="match status" value="1"/>
</dbReference>
<dbReference type="SUPFAM" id="SSF102114">
    <property type="entry name" value="Radical SAM enzymes"/>
    <property type="match status" value="1"/>
</dbReference>
<comment type="function">
    <text evidence="14">Specifically methylates position 2 of adenine 2503 in 23S rRNA and position 2 of adenine 37 in tRNAs.</text>
</comment>
<dbReference type="SFLD" id="SFLDG01062">
    <property type="entry name" value="methyltransferase_(Class_A)"/>
    <property type="match status" value="1"/>
</dbReference>
<dbReference type="PIRSF" id="PIRSF006004">
    <property type="entry name" value="CHP00048"/>
    <property type="match status" value="1"/>
</dbReference>
<feature type="binding site" evidence="14">
    <location>
        <begin position="219"/>
        <end position="221"/>
    </location>
    <ligand>
        <name>S-adenosyl-L-methionine</name>
        <dbReference type="ChEBI" id="CHEBI:59789"/>
    </ligand>
</feature>
<comment type="cofactor">
    <cofactor evidence="14">
        <name>[4Fe-4S] cluster</name>
        <dbReference type="ChEBI" id="CHEBI:49883"/>
    </cofactor>
    <text evidence="14">Binds 1 [4Fe-4S] cluster. The cluster is coordinated with 3 cysteines and an exchangeable S-adenosyl-L-methionine.</text>
</comment>
<accession>A0AAX4HMG2</accession>
<evidence type="ECO:0000256" key="7">
    <source>
        <dbReference type="ARBA" id="ARBA00022679"/>
    </source>
</evidence>
<reference evidence="16 17" key="1">
    <citation type="submission" date="2023-11" db="EMBL/GenBank/DDBJ databases">
        <title>Peredibacter starrii A3.12.</title>
        <authorList>
            <person name="Mitchell R.J."/>
        </authorList>
    </citation>
    <scope>NUCLEOTIDE SEQUENCE [LARGE SCALE GENOMIC DNA]</scope>
    <source>
        <strain evidence="16 17">A3.12</strain>
    </source>
</reference>
<keyword evidence="9 14" id="KW-0819">tRNA processing</keyword>
<keyword evidence="4 14" id="KW-0963">Cytoplasm</keyword>
<dbReference type="InterPro" id="IPR048641">
    <property type="entry name" value="RlmN_N"/>
</dbReference>
<keyword evidence="10 14" id="KW-0479">Metal-binding</keyword>
<dbReference type="InterPro" id="IPR027492">
    <property type="entry name" value="RNA_MTrfase_RlmN"/>
</dbReference>
<dbReference type="InterPro" id="IPR058240">
    <property type="entry name" value="rSAM_sf"/>
</dbReference>
<dbReference type="InterPro" id="IPR040072">
    <property type="entry name" value="Methyltransferase_A"/>
</dbReference>
<comment type="catalytic activity">
    <reaction evidence="14">
        <text>adenosine(37) in tRNA + 2 reduced [2Fe-2S]-[ferredoxin] + 2 S-adenosyl-L-methionine = 2-methyladenosine(37) in tRNA + 5'-deoxyadenosine + L-methionine + 2 oxidized [2Fe-2S]-[ferredoxin] + S-adenosyl-L-homocysteine</text>
        <dbReference type="Rhea" id="RHEA:43332"/>
        <dbReference type="Rhea" id="RHEA-COMP:10000"/>
        <dbReference type="Rhea" id="RHEA-COMP:10001"/>
        <dbReference type="Rhea" id="RHEA-COMP:10162"/>
        <dbReference type="Rhea" id="RHEA-COMP:10485"/>
        <dbReference type="ChEBI" id="CHEBI:17319"/>
        <dbReference type="ChEBI" id="CHEBI:33737"/>
        <dbReference type="ChEBI" id="CHEBI:33738"/>
        <dbReference type="ChEBI" id="CHEBI:57844"/>
        <dbReference type="ChEBI" id="CHEBI:57856"/>
        <dbReference type="ChEBI" id="CHEBI:59789"/>
        <dbReference type="ChEBI" id="CHEBI:74411"/>
        <dbReference type="ChEBI" id="CHEBI:74497"/>
        <dbReference type="EC" id="2.1.1.192"/>
    </reaction>
</comment>
<dbReference type="RefSeq" id="WP_321393330.1">
    <property type="nucleotide sequence ID" value="NZ_CP139487.1"/>
</dbReference>
<comment type="caution">
    <text evidence="14">Lacks conserved residue(s) required for the propagation of feature annotation.</text>
</comment>
<keyword evidence="6 14" id="KW-0489">Methyltransferase</keyword>
<evidence type="ECO:0000256" key="8">
    <source>
        <dbReference type="ARBA" id="ARBA00022691"/>
    </source>
</evidence>
<dbReference type="GO" id="GO:0000049">
    <property type="term" value="F:tRNA binding"/>
    <property type="evidence" value="ECO:0007669"/>
    <property type="project" value="UniProtKB-UniRule"/>
</dbReference>
<dbReference type="SFLD" id="SFLDS00029">
    <property type="entry name" value="Radical_SAM"/>
    <property type="match status" value="1"/>
</dbReference>
<dbReference type="FunFam" id="3.20.20.70:FF:000014">
    <property type="entry name" value="Probable dual-specificity RNA methyltransferase RlmN"/>
    <property type="match status" value="1"/>
</dbReference>
<dbReference type="InterPro" id="IPR004383">
    <property type="entry name" value="rRNA_lsu_MTrfase_RlmN/Cfr"/>
</dbReference>
<dbReference type="GO" id="GO:0051539">
    <property type="term" value="F:4 iron, 4 sulfur cluster binding"/>
    <property type="evidence" value="ECO:0007669"/>
    <property type="project" value="UniProtKB-UniRule"/>
</dbReference>
<evidence type="ECO:0000256" key="4">
    <source>
        <dbReference type="ARBA" id="ARBA00022490"/>
    </source>
</evidence>
<dbReference type="GO" id="GO:0019843">
    <property type="term" value="F:rRNA binding"/>
    <property type="evidence" value="ECO:0007669"/>
    <property type="project" value="UniProtKB-UniRule"/>
</dbReference>
<feature type="binding site" evidence="14">
    <location>
        <position position="196"/>
    </location>
    <ligand>
        <name>S-adenosyl-L-methionine</name>
        <dbReference type="ChEBI" id="CHEBI:59789"/>
    </ligand>
</feature>
<keyword evidence="7 14" id="KW-0808">Transferase</keyword>
<name>A0AAX4HMG2_9BACT</name>
<dbReference type="CDD" id="cd01335">
    <property type="entry name" value="Radical_SAM"/>
    <property type="match status" value="1"/>
</dbReference>
<dbReference type="GO" id="GO:0070475">
    <property type="term" value="P:rRNA base methylation"/>
    <property type="evidence" value="ECO:0007669"/>
    <property type="project" value="UniProtKB-UniRule"/>
</dbReference>
<dbReference type="EC" id="2.1.1.192" evidence="14"/>
<dbReference type="PROSITE" id="PS51918">
    <property type="entry name" value="RADICAL_SAM"/>
    <property type="match status" value="1"/>
</dbReference>
<feature type="binding site" evidence="14">
    <location>
        <position position="115"/>
    </location>
    <ligand>
        <name>[4Fe-4S] cluster</name>
        <dbReference type="ChEBI" id="CHEBI:49883"/>
        <note>4Fe-4S-S-AdoMet</note>
    </ligand>
</feature>
<dbReference type="NCBIfam" id="TIGR00048">
    <property type="entry name" value="rRNA_mod_RlmN"/>
    <property type="match status" value="1"/>
</dbReference>
<dbReference type="Gene3D" id="1.10.150.530">
    <property type="match status" value="1"/>
</dbReference>
<feature type="binding site" evidence="14">
    <location>
        <position position="118"/>
    </location>
    <ligand>
        <name>[4Fe-4S] cluster</name>
        <dbReference type="ChEBI" id="CHEBI:49883"/>
        <note>4Fe-4S-S-AdoMet</note>
    </ligand>
</feature>
<dbReference type="Pfam" id="PF21016">
    <property type="entry name" value="RlmN_N"/>
    <property type="match status" value="1"/>
</dbReference>
<keyword evidence="11 14" id="KW-0408">Iron</keyword>
<dbReference type="GO" id="GO:0005737">
    <property type="term" value="C:cytoplasm"/>
    <property type="evidence" value="ECO:0007669"/>
    <property type="project" value="UniProtKB-SubCell"/>
</dbReference>
<dbReference type="GO" id="GO:0070040">
    <property type="term" value="F:rRNA (adenine(2503)-C2-)-methyltransferase activity"/>
    <property type="evidence" value="ECO:0007669"/>
    <property type="project" value="UniProtKB-UniRule"/>
</dbReference>
<dbReference type="Proteomes" id="UP001324634">
    <property type="component" value="Chromosome"/>
</dbReference>
<evidence type="ECO:0000256" key="10">
    <source>
        <dbReference type="ARBA" id="ARBA00022723"/>
    </source>
</evidence>
<feature type="binding site" evidence="14">
    <location>
        <position position="295"/>
    </location>
    <ligand>
        <name>S-adenosyl-L-methionine</name>
        <dbReference type="ChEBI" id="CHEBI:59789"/>
    </ligand>
</feature>
<comment type="miscellaneous">
    <text evidence="14">Reaction proceeds by a ping-pong mechanism involving intermediate methylation of a conserved cysteine residue.</text>
</comment>
<evidence type="ECO:0000313" key="17">
    <source>
        <dbReference type="Proteomes" id="UP001324634"/>
    </source>
</evidence>
<dbReference type="GO" id="GO:0046872">
    <property type="term" value="F:metal ion binding"/>
    <property type="evidence" value="ECO:0007669"/>
    <property type="project" value="UniProtKB-KW"/>
</dbReference>
<keyword evidence="5 14" id="KW-0698">rRNA processing</keyword>
<feature type="domain" description="Radical SAM core" evidence="15">
    <location>
        <begin position="97"/>
        <end position="327"/>
    </location>
</feature>
<dbReference type="PANTHER" id="PTHR30544:SF5">
    <property type="entry name" value="RADICAL SAM CORE DOMAIN-CONTAINING PROTEIN"/>
    <property type="match status" value="1"/>
</dbReference>
<evidence type="ECO:0000256" key="13">
    <source>
        <dbReference type="ARBA" id="ARBA00023157"/>
    </source>
</evidence>
<dbReference type="InterPro" id="IPR013785">
    <property type="entry name" value="Aldolase_TIM"/>
</dbReference>
<evidence type="ECO:0000256" key="6">
    <source>
        <dbReference type="ARBA" id="ARBA00022603"/>
    </source>
</evidence>
<feature type="active site" description="S-methylcysteine intermediate" evidence="14">
    <location>
        <position position="338"/>
    </location>
</feature>
<evidence type="ECO:0000256" key="2">
    <source>
        <dbReference type="ARBA" id="ARBA00007544"/>
    </source>
</evidence>
<keyword evidence="8 14" id="KW-0949">S-adenosyl-L-methionine</keyword>
<keyword evidence="3 14" id="KW-0004">4Fe-4S</keyword>
<evidence type="ECO:0000256" key="9">
    <source>
        <dbReference type="ARBA" id="ARBA00022694"/>
    </source>
</evidence>
<dbReference type="InterPro" id="IPR007197">
    <property type="entry name" value="rSAM"/>
</dbReference>
<comment type="subcellular location">
    <subcellularLocation>
        <location evidence="1 14">Cytoplasm</location>
    </subcellularLocation>
</comment>
<feature type="binding site" evidence="14">
    <location>
        <position position="111"/>
    </location>
    <ligand>
        <name>[4Fe-4S] cluster</name>
        <dbReference type="ChEBI" id="CHEBI:49883"/>
        <note>4Fe-4S-S-AdoMet</note>
    </ligand>
</feature>
<evidence type="ECO:0000313" key="16">
    <source>
        <dbReference type="EMBL" id="WPU64468.1"/>
    </source>
</evidence>
<dbReference type="GO" id="GO:0030488">
    <property type="term" value="P:tRNA methylation"/>
    <property type="evidence" value="ECO:0007669"/>
    <property type="project" value="UniProtKB-UniRule"/>
</dbReference>
<keyword evidence="13 14" id="KW-1015">Disulfide bond</keyword>
<feature type="active site" description="Proton acceptor" evidence="14">
    <location>
        <position position="91"/>
    </location>
</feature>
<feature type="binding site" evidence="14">
    <location>
        <begin position="164"/>
        <end position="165"/>
    </location>
    <ligand>
        <name>S-adenosyl-L-methionine</name>
        <dbReference type="ChEBI" id="CHEBI:59789"/>
    </ligand>
</feature>
<protein>
    <recommendedName>
        <fullName evidence="14">Probable dual-specificity RNA methyltransferase RlmN</fullName>
        <ecNumber evidence="14">2.1.1.192</ecNumber>
    </recommendedName>
    <alternativeName>
        <fullName evidence="14">23S rRNA (adenine(2503)-C(2))-methyltransferase</fullName>
    </alternativeName>
    <alternativeName>
        <fullName evidence="14">23S rRNA m2A2503 methyltransferase</fullName>
    </alternativeName>
    <alternativeName>
        <fullName evidence="14">Ribosomal RNA large subunit methyltransferase N</fullName>
    </alternativeName>
    <alternativeName>
        <fullName evidence="14">tRNA (adenine(37)-C(2))-methyltransferase</fullName>
    </alternativeName>
    <alternativeName>
        <fullName evidence="14">tRNA m2A37 methyltransferase</fullName>
    </alternativeName>
</protein>
<evidence type="ECO:0000256" key="1">
    <source>
        <dbReference type="ARBA" id="ARBA00004496"/>
    </source>
</evidence>
<comment type="catalytic activity">
    <reaction evidence="14">
        <text>adenosine(2503) in 23S rRNA + 2 reduced [2Fe-2S]-[ferredoxin] + 2 S-adenosyl-L-methionine = 2-methyladenosine(2503) in 23S rRNA + 5'-deoxyadenosine + L-methionine + 2 oxidized [2Fe-2S]-[ferredoxin] + S-adenosyl-L-homocysteine</text>
        <dbReference type="Rhea" id="RHEA:42916"/>
        <dbReference type="Rhea" id="RHEA-COMP:10000"/>
        <dbReference type="Rhea" id="RHEA-COMP:10001"/>
        <dbReference type="Rhea" id="RHEA-COMP:10152"/>
        <dbReference type="Rhea" id="RHEA-COMP:10282"/>
        <dbReference type="ChEBI" id="CHEBI:17319"/>
        <dbReference type="ChEBI" id="CHEBI:33737"/>
        <dbReference type="ChEBI" id="CHEBI:33738"/>
        <dbReference type="ChEBI" id="CHEBI:57844"/>
        <dbReference type="ChEBI" id="CHEBI:57856"/>
        <dbReference type="ChEBI" id="CHEBI:59789"/>
        <dbReference type="ChEBI" id="CHEBI:74411"/>
        <dbReference type="ChEBI" id="CHEBI:74497"/>
        <dbReference type="EC" id="2.1.1.192"/>
    </reaction>
</comment>
<proteinExistence type="inferred from homology"/>
<organism evidence="16 17">
    <name type="scientific">Peredibacter starrii</name>
    <dbReference type="NCBI Taxonomy" id="28202"/>
    <lineage>
        <taxon>Bacteria</taxon>
        <taxon>Pseudomonadati</taxon>
        <taxon>Bdellovibrionota</taxon>
        <taxon>Bacteriovoracia</taxon>
        <taxon>Bacteriovoracales</taxon>
        <taxon>Bacteriovoracaceae</taxon>
        <taxon>Peredibacter</taxon>
    </lineage>
</organism>
<comment type="similarity">
    <text evidence="2 14">Belongs to the radical SAM superfamily. RlmN family.</text>
</comment>
<evidence type="ECO:0000256" key="5">
    <source>
        <dbReference type="ARBA" id="ARBA00022552"/>
    </source>
</evidence>
<evidence type="ECO:0000256" key="3">
    <source>
        <dbReference type="ARBA" id="ARBA00022485"/>
    </source>
</evidence>
<evidence type="ECO:0000256" key="12">
    <source>
        <dbReference type="ARBA" id="ARBA00023014"/>
    </source>
</evidence>
<dbReference type="Pfam" id="PF04055">
    <property type="entry name" value="Radical_SAM"/>
    <property type="match status" value="1"/>
</dbReference>
<dbReference type="KEGG" id="psti:SOO65_17375"/>